<accession>A0A1X7K440</accession>
<dbReference type="OrthoDB" id="4392217at2"/>
<keyword evidence="2" id="KW-1185">Reference proteome</keyword>
<dbReference type="EMBL" id="FXAR01000008">
    <property type="protein sequence ID" value="SMG35362.1"/>
    <property type="molecule type" value="Genomic_DNA"/>
</dbReference>
<organism evidence="1 2">
    <name type="scientific">Corynebacterium pollutisoli</name>
    <dbReference type="NCBI Taxonomy" id="1610489"/>
    <lineage>
        <taxon>Bacteria</taxon>
        <taxon>Bacillati</taxon>
        <taxon>Actinomycetota</taxon>
        <taxon>Actinomycetes</taxon>
        <taxon>Mycobacteriales</taxon>
        <taxon>Corynebacteriaceae</taxon>
        <taxon>Corynebacterium</taxon>
    </lineage>
</organism>
<name>A0A1X7K440_9CORY</name>
<dbReference type="AlphaFoldDB" id="A0A1X7K440"/>
<proteinExistence type="predicted"/>
<sequence length="325" mass="35910">MILRRLRRFRDRNRPDLHFPGLTRGQAGELRAALRRSLAEKGATVRYDGRHAIIQHPRQGRVTVNLENLIGDVAASQHPKAPRSMARAFVSSVLGGEPSDTLTTANLYAGLRLRVAPTTHLVPEEEEIITSATLHGFTDDTVVTLVLDTEHTIQTMPLDRLREHDDVDTLVRAARNNLRTELLGIDPHAQLHPGSEDHPGARFRSFESGSYYMATGPVLFPELLDAWAPDLDHSRGVLFAMPTRHILLVREISTGEDLLEGLGRLAPVAAQVAVDGAHAVSPLLHMWHEGEVTTLTSFDQEARELKITPTPYLLELMAADGDPGF</sequence>
<dbReference type="Proteomes" id="UP000193309">
    <property type="component" value="Unassembled WGS sequence"/>
</dbReference>
<dbReference type="RefSeq" id="WP_085550290.1">
    <property type="nucleotide sequence ID" value="NZ_FXAR01000008.1"/>
</dbReference>
<dbReference type="STRING" id="1610489.SAMN06295981_2200"/>
<gene>
    <name evidence="1" type="ORF">SAMN06295981_2200</name>
</gene>
<evidence type="ECO:0000313" key="1">
    <source>
        <dbReference type="EMBL" id="SMG35362.1"/>
    </source>
</evidence>
<reference evidence="2" key="1">
    <citation type="submission" date="2017-04" db="EMBL/GenBank/DDBJ databases">
        <authorList>
            <person name="Varghese N."/>
            <person name="Submissions S."/>
        </authorList>
    </citation>
    <scope>NUCLEOTIDE SEQUENCE [LARGE SCALE GENOMIC DNA]</scope>
    <source>
        <strain evidence="2">VDS</strain>
    </source>
</reference>
<protein>
    <submittedName>
        <fullName evidence="1">Uncharacterized protein</fullName>
    </submittedName>
</protein>
<evidence type="ECO:0000313" key="2">
    <source>
        <dbReference type="Proteomes" id="UP000193309"/>
    </source>
</evidence>